<reference evidence="2" key="1">
    <citation type="journal article" date="2023" name="GigaByte">
        <title>Genome assembly of the bearded iris, Iris pallida Lam.</title>
        <authorList>
            <person name="Bruccoleri R.E."/>
            <person name="Oakeley E.J."/>
            <person name="Faust A.M.E."/>
            <person name="Altorfer M."/>
            <person name="Dessus-Babus S."/>
            <person name="Burckhardt D."/>
            <person name="Oertli M."/>
            <person name="Naumann U."/>
            <person name="Petersen F."/>
            <person name="Wong J."/>
        </authorList>
    </citation>
    <scope>NUCLEOTIDE SEQUENCE</scope>
    <source>
        <strain evidence="2">GSM-AAB239-AS_SAM_17_03QT</strain>
    </source>
</reference>
<evidence type="ECO:0000313" key="2">
    <source>
        <dbReference type="EMBL" id="KAJ6841906.1"/>
    </source>
</evidence>
<organism evidence="2 3">
    <name type="scientific">Iris pallida</name>
    <name type="common">Sweet iris</name>
    <dbReference type="NCBI Taxonomy" id="29817"/>
    <lineage>
        <taxon>Eukaryota</taxon>
        <taxon>Viridiplantae</taxon>
        <taxon>Streptophyta</taxon>
        <taxon>Embryophyta</taxon>
        <taxon>Tracheophyta</taxon>
        <taxon>Spermatophyta</taxon>
        <taxon>Magnoliopsida</taxon>
        <taxon>Liliopsida</taxon>
        <taxon>Asparagales</taxon>
        <taxon>Iridaceae</taxon>
        <taxon>Iridoideae</taxon>
        <taxon>Irideae</taxon>
        <taxon>Iris</taxon>
    </lineage>
</organism>
<proteinExistence type="predicted"/>
<keyword evidence="3" id="KW-1185">Reference proteome</keyword>
<accession>A0AAX6HLH5</accession>
<feature type="transmembrane region" description="Helical" evidence="1">
    <location>
        <begin position="69"/>
        <end position="91"/>
    </location>
</feature>
<dbReference type="Proteomes" id="UP001140949">
    <property type="component" value="Unassembled WGS sequence"/>
</dbReference>
<evidence type="ECO:0000256" key="1">
    <source>
        <dbReference type="SAM" id="Phobius"/>
    </source>
</evidence>
<feature type="transmembrane region" description="Helical" evidence="1">
    <location>
        <begin position="15"/>
        <end position="33"/>
    </location>
</feature>
<feature type="transmembrane region" description="Helical" evidence="1">
    <location>
        <begin position="103"/>
        <end position="129"/>
    </location>
</feature>
<keyword evidence="1" id="KW-0472">Membrane</keyword>
<gene>
    <name evidence="2" type="ORF">M6B38_303585</name>
</gene>
<keyword evidence="1" id="KW-0812">Transmembrane</keyword>
<dbReference type="PANTHER" id="PTHR35471:SF1">
    <property type="entry name" value="OS07G0223700 PROTEIN"/>
    <property type="match status" value="1"/>
</dbReference>
<evidence type="ECO:0008006" key="4">
    <source>
        <dbReference type="Google" id="ProtNLM"/>
    </source>
</evidence>
<reference evidence="2" key="2">
    <citation type="submission" date="2023-04" db="EMBL/GenBank/DDBJ databases">
        <authorList>
            <person name="Bruccoleri R.E."/>
            <person name="Oakeley E.J."/>
            <person name="Faust A.-M."/>
            <person name="Dessus-Babus S."/>
            <person name="Altorfer M."/>
            <person name="Burckhardt D."/>
            <person name="Oertli M."/>
            <person name="Naumann U."/>
            <person name="Petersen F."/>
            <person name="Wong J."/>
        </authorList>
    </citation>
    <scope>NUCLEOTIDE SEQUENCE</scope>
    <source>
        <strain evidence="2">GSM-AAB239-AS_SAM_17_03QT</strain>
        <tissue evidence="2">Leaf</tissue>
    </source>
</reference>
<evidence type="ECO:0000313" key="3">
    <source>
        <dbReference type="Proteomes" id="UP001140949"/>
    </source>
</evidence>
<dbReference type="EMBL" id="JANAVB010008197">
    <property type="protein sequence ID" value="KAJ6841906.1"/>
    <property type="molecule type" value="Genomic_DNA"/>
</dbReference>
<sequence length="227" mass="25672">MDSQSSSSLHDRHKLHFTALLFIYIQIGCAMIGSMAPLYNGASLMNLAVSLYALVAIESGSRNLRRTYVALLPCMILLDLTWFLLYFHNIWNFTANEEYGQSFVFSLGLTFSMQILGFSMRVISLFLWIQIYRLGTSVTDETCVEADFDVESKQMDTSVKEVIKTHNPDDDDDDDYDDDVIGGLIYDQAYFCSLFDDAQDKECIDKSEKQIVAGDGRSTPVLKALQQ</sequence>
<comment type="caution">
    <text evidence="2">The sequence shown here is derived from an EMBL/GenBank/DDBJ whole genome shotgun (WGS) entry which is preliminary data.</text>
</comment>
<name>A0AAX6HLH5_IRIPA</name>
<dbReference type="PANTHER" id="PTHR35471">
    <property type="entry name" value="OS07G0223700 PROTEIN"/>
    <property type="match status" value="1"/>
</dbReference>
<protein>
    <recommendedName>
        <fullName evidence="4">Transmembrane protein</fullName>
    </recommendedName>
</protein>
<dbReference type="AlphaFoldDB" id="A0AAX6HLH5"/>
<keyword evidence="1" id="KW-1133">Transmembrane helix</keyword>